<proteinExistence type="predicted"/>
<dbReference type="GO" id="GO:0032153">
    <property type="term" value="C:cell division site"/>
    <property type="evidence" value="ECO:0007669"/>
    <property type="project" value="TreeGrafter"/>
</dbReference>
<evidence type="ECO:0000313" key="2">
    <source>
        <dbReference type="EMBL" id="CAA6811084.1"/>
    </source>
</evidence>
<feature type="transmembrane region" description="Helical" evidence="1">
    <location>
        <begin position="238"/>
        <end position="263"/>
    </location>
</feature>
<dbReference type="GO" id="GO:0051301">
    <property type="term" value="P:cell division"/>
    <property type="evidence" value="ECO:0007669"/>
    <property type="project" value="InterPro"/>
</dbReference>
<gene>
    <name evidence="2" type="ORF">HELGO_WM6397</name>
</gene>
<evidence type="ECO:0008006" key="3">
    <source>
        <dbReference type="Google" id="ProtNLM"/>
    </source>
</evidence>
<dbReference type="EMBL" id="CACVAW010000044">
    <property type="protein sequence ID" value="CAA6811084.1"/>
    <property type="molecule type" value="Genomic_DNA"/>
</dbReference>
<feature type="transmembrane region" description="Helical" evidence="1">
    <location>
        <begin position="195"/>
        <end position="218"/>
    </location>
</feature>
<feature type="transmembrane region" description="Helical" evidence="1">
    <location>
        <begin position="143"/>
        <end position="165"/>
    </location>
</feature>
<evidence type="ECO:0000256" key="1">
    <source>
        <dbReference type="SAM" id="Phobius"/>
    </source>
</evidence>
<dbReference type="PANTHER" id="PTHR47755">
    <property type="entry name" value="CELL DIVISION PROTEIN FTSX"/>
    <property type="match status" value="1"/>
</dbReference>
<dbReference type="AlphaFoldDB" id="A0A6S6SYA3"/>
<keyword evidence="1" id="KW-1133">Transmembrane helix</keyword>
<dbReference type="InterPro" id="IPR004513">
    <property type="entry name" value="FtsX"/>
</dbReference>
<keyword evidence="1" id="KW-0812">Transmembrane</keyword>
<sequence length="273" mass="31687">MIRYMKKHLSLIVPLFVLLFSFEFFIMTNESIDKYEDKMLGNYSILISSQKELKNLKTKLPFIEEYKLVETNNLVDKFKSTLSDNTIKDLKKSMPYYYKVKLSYFPSSDIEIANIKTSLSSIDEIQKVEMFTSSLNSSKNSLAFIKFILNVFIIFCFLVTIMLMLKQMKIWNLKYNKQIFIMKLFGAGFLFRTALIYRFVLLDSIIASLITAVSLYFMQSSSTYQLFYQALGLSIGDISLIDLLIKFLLISIIISISIVTLTFGPLHQDDKSR</sequence>
<name>A0A6S6SYA3_9BACT</name>
<organism evidence="2">
    <name type="scientific">uncultured Campylobacterales bacterium</name>
    <dbReference type="NCBI Taxonomy" id="352960"/>
    <lineage>
        <taxon>Bacteria</taxon>
        <taxon>Pseudomonadati</taxon>
        <taxon>Campylobacterota</taxon>
        <taxon>Epsilonproteobacteria</taxon>
        <taxon>Campylobacterales</taxon>
        <taxon>environmental samples</taxon>
    </lineage>
</organism>
<reference evidence="2" key="1">
    <citation type="submission" date="2020-01" db="EMBL/GenBank/DDBJ databases">
        <authorList>
            <person name="Meier V. D."/>
            <person name="Meier V D."/>
        </authorList>
    </citation>
    <scope>NUCLEOTIDE SEQUENCE</scope>
    <source>
        <strain evidence="2">HLG_WM_MAG_12</strain>
    </source>
</reference>
<keyword evidence="1" id="KW-0472">Membrane</keyword>
<dbReference type="PANTHER" id="PTHR47755:SF1">
    <property type="entry name" value="CELL DIVISION PROTEIN FTSX"/>
    <property type="match status" value="1"/>
</dbReference>
<accession>A0A6S6SYA3</accession>
<dbReference type="GO" id="GO:0016020">
    <property type="term" value="C:membrane"/>
    <property type="evidence" value="ECO:0007669"/>
    <property type="project" value="InterPro"/>
</dbReference>
<protein>
    <recommendedName>
        <fullName evidence="3">Cell division protein FtsX</fullName>
    </recommendedName>
</protein>